<comment type="subcellular location">
    <subcellularLocation>
        <location evidence="1">Endoplasmic reticulum membrane</location>
        <topology evidence="1">Peripheral membrane protein</topology>
    </subcellularLocation>
    <subcellularLocation>
        <location evidence="2">Preautophagosomal structure membrane</location>
        <topology evidence="2">Peripheral membrane protein</topology>
    </subcellularLocation>
</comment>
<keyword evidence="8" id="KW-0445">Lipid transport</keyword>
<comment type="similarity">
    <text evidence="3">Belongs to the ATG2 family.</text>
</comment>
<evidence type="ECO:0000256" key="9">
    <source>
        <dbReference type="ARBA" id="ARBA00023136"/>
    </source>
</evidence>
<dbReference type="InterPro" id="IPR026849">
    <property type="entry name" value="ATG2"/>
</dbReference>
<dbReference type="PANTHER" id="PTHR13190">
    <property type="entry name" value="AUTOPHAGY-RELATED 2, ISOFORM A"/>
    <property type="match status" value="1"/>
</dbReference>
<dbReference type="GO" id="GO:0005789">
    <property type="term" value="C:endoplasmic reticulum membrane"/>
    <property type="evidence" value="ECO:0007669"/>
    <property type="project" value="UniProtKB-SubCell"/>
</dbReference>
<keyword evidence="5" id="KW-0813">Transport</keyword>
<evidence type="ECO:0000256" key="2">
    <source>
        <dbReference type="ARBA" id="ARBA00004623"/>
    </source>
</evidence>
<gene>
    <name evidence="12" type="primary">WBGene00103032</name>
</gene>
<accession>A0A8R1UBT0</accession>
<evidence type="ECO:0000313" key="13">
    <source>
        <dbReference type="Proteomes" id="UP000005239"/>
    </source>
</evidence>
<evidence type="ECO:0000256" key="7">
    <source>
        <dbReference type="ARBA" id="ARBA00023006"/>
    </source>
</evidence>
<evidence type="ECO:0000256" key="6">
    <source>
        <dbReference type="ARBA" id="ARBA00022824"/>
    </source>
</evidence>
<evidence type="ECO:0000256" key="4">
    <source>
        <dbReference type="ARBA" id="ARBA00018070"/>
    </source>
</evidence>
<reference evidence="13" key="1">
    <citation type="journal article" date="2008" name="Nat. Genet.">
        <title>The Pristionchus pacificus genome provides a unique perspective on nematode lifestyle and parasitism.</title>
        <authorList>
            <person name="Dieterich C."/>
            <person name="Clifton S.W."/>
            <person name="Schuster L.N."/>
            <person name="Chinwalla A."/>
            <person name="Delehaunty K."/>
            <person name="Dinkelacker I."/>
            <person name="Fulton L."/>
            <person name="Fulton R."/>
            <person name="Godfrey J."/>
            <person name="Minx P."/>
            <person name="Mitreva M."/>
            <person name="Roeseler W."/>
            <person name="Tian H."/>
            <person name="Witte H."/>
            <person name="Yang S.P."/>
            <person name="Wilson R.K."/>
            <person name="Sommer R.J."/>
        </authorList>
    </citation>
    <scope>NUCLEOTIDE SEQUENCE [LARGE SCALE GENOMIC DNA]</scope>
    <source>
        <strain evidence="13">PS312</strain>
    </source>
</reference>
<comment type="catalytic activity">
    <reaction evidence="10">
        <text>a 1,2-diacyl-sn-glycero-3-phospho-L-serine(in) = a 1,2-diacyl-sn-glycero-3-phospho-L-serine(out)</text>
        <dbReference type="Rhea" id="RHEA:38663"/>
        <dbReference type="ChEBI" id="CHEBI:57262"/>
    </reaction>
</comment>
<keyword evidence="13" id="KW-1185">Reference proteome</keyword>
<dbReference type="Proteomes" id="UP000005239">
    <property type="component" value="Unassembled WGS sequence"/>
</dbReference>
<evidence type="ECO:0000256" key="11">
    <source>
        <dbReference type="ARBA" id="ARBA00024615"/>
    </source>
</evidence>
<keyword evidence="7" id="KW-0072">Autophagy</keyword>
<sequence length="625" mass="69458">MQFFGFNITEHLHGRWCRFIIHRYCGQFFNKHLSLDQLSIDLSKGFVKIEQVSLNAEYINEALTSLNLPLRLVDGFIGSISFRVPWTSLMAEASEVDLSDVQLTFRGMDAFKMDDKDLVSSIQSVVESIVSSMDVAQSFRQEEKDEGEKESTEEGSVHALSKVIEAVVSRFCCNIDDLILRLESNASSSIDMATAVEFKIEKLRFMDEQMKRCQQEGTSAASITSQAHGLSKLNKYINVEGVSLYTDVFSMADLPPAKDDSHLITSMSLRREHKKPVQQNENHTQSLQQAGSPLASMYMSTNLADSMQMSDVYQSIRSHASIDEYHSLAPEPAALISNPVKFAEIAGETTVVISIKNSDGNVEDSKASKYEFDVYSRGINVLVTPSQVELIKNLTGLLIPVEEPLRKKTSGGGEPMANRDFDLVNRQLDDITTSYTSVGNALGRQGNWQGAQDFNSFKSISLKDDFQQRVDADYCEQEQTAAEGDNLETAMVSVKIGTILAILTHDDPLSAEFVGERAPRDAIDLLHKNAKRFFERAAELNIFHAMSISSMRKATDALYLKDHIRLIGSTTSVSYSIESGPGSRMSTKLAVANCDISEYLTAASTMVRFLKFLLKIDYSNCAIIV</sequence>
<protein>
    <recommendedName>
        <fullName evidence="4">Autophagy-related protein 2</fullName>
    </recommendedName>
</protein>
<evidence type="ECO:0000256" key="5">
    <source>
        <dbReference type="ARBA" id="ARBA00022448"/>
    </source>
</evidence>
<dbReference type="GO" id="GO:0006869">
    <property type="term" value="P:lipid transport"/>
    <property type="evidence" value="ECO:0007669"/>
    <property type="project" value="UniProtKB-KW"/>
</dbReference>
<keyword evidence="6" id="KW-0256">Endoplasmic reticulum</keyword>
<accession>A0A2A6C0B0</accession>
<organism evidence="12 13">
    <name type="scientific">Pristionchus pacificus</name>
    <name type="common">Parasitic nematode worm</name>
    <dbReference type="NCBI Taxonomy" id="54126"/>
    <lineage>
        <taxon>Eukaryota</taxon>
        <taxon>Metazoa</taxon>
        <taxon>Ecdysozoa</taxon>
        <taxon>Nematoda</taxon>
        <taxon>Chromadorea</taxon>
        <taxon>Rhabditida</taxon>
        <taxon>Rhabditina</taxon>
        <taxon>Diplogasteromorpha</taxon>
        <taxon>Diplogasteroidea</taxon>
        <taxon>Neodiplogasteridae</taxon>
        <taxon>Pristionchus</taxon>
    </lineage>
</organism>
<evidence type="ECO:0000256" key="10">
    <source>
        <dbReference type="ARBA" id="ARBA00024479"/>
    </source>
</evidence>
<evidence type="ECO:0000256" key="1">
    <source>
        <dbReference type="ARBA" id="ARBA00004406"/>
    </source>
</evidence>
<dbReference type="PANTHER" id="PTHR13190:SF1">
    <property type="entry name" value="AUTOPHAGY-RELATED 2, ISOFORM A"/>
    <property type="match status" value="1"/>
</dbReference>
<dbReference type="AlphaFoldDB" id="A0A2A6C0B0"/>
<dbReference type="GO" id="GO:0006914">
    <property type="term" value="P:autophagy"/>
    <property type="evidence" value="ECO:0007669"/>
    <property type="project" value="UniProtKB-KW"/>
</dbReference>
<keyword evidence="9" id="KW-0472">Membrane</keyword>
<evidence type="ECO:0000313" key="12">
    <source>
        <dbReference type="EnsemblMetazoa" id="PPA13478.1"/>
    </source>
</evidence>
<proteinExistence type="inferred from homology"/>
<name>A0A2A6C0B0_PRIPA</name>
<reference evidence="12" key="2">
    <citation type="submission" date="2022-06" db="UniProtKB">
        <authorList>
            <consortium name="EnsemblMetazoa"/>
        </authorList>
    </citation>
    <scope>IDENTIFICATION</scope>
    <source>
        <strain evidence="12">PS312</strain>
    </source>
</reference>
<dbReference type="GO" id="GO:0034045">
    <property type="term" value="C:phagophore assembly site membrane"/>
    <property type="evidence" value="ECO:0007669"/>
    <property type="project" value="UniProtKB-SubCell"/>
</dbReference>
<dbReference type="EnsemblMetazoa" id="PPA13478.1">
    <property type="protein sequence ID" value="PPA13478.1"/>
    <property type="gene ID" value="WBGene00103032"/>
</dbReference>
<comment type="catalytic activity">
    <reaction evidence="11">
        <text>a 1,2-diacyl-sn-glycero-3-phosphoethanolamine(in) = a 1,2-diacyl-sn-glycero-3-phosphoethanolamine(out)</text>
        <dbReference type="Rhea" id="RHEA:38895"/>
        <dbReference type="ChEBI" id="CHEBI:64612"/>
    </reaction>
</comment>
<evidence type="ECO:0000256" key="8">
    <source>
        <dbReference type="ARBA" id="ARBA00023055"/>
    </source>
</evidence>
<evidence type="ECO:0000256" key="3">
    <source>
        <dbReference type="ARBA" id="ARBA00009714"/>
    </source>
</evidence>
<dbReference type="OrthoDB" id="18982at2759"/>